<comment type="catalytic activity">
    <reaction evidence="1">
        <text>Hydrolysis of terminal non-reducing beta-D-galactose residues in beta-D-galactosides.</text>
        <dbReference type="EC" id="3.2.1.23"/>
    </reaction>
</comment>
<dbReference type="RefSeq" id="WP_206969457.1">
    <property type="nucleotide sequence ID" value="NZ_JAFLRJ010000683.1"/>
</dbReference>
<dbReference type="InterPro" id="IPR050347">
    <property type="entry name" value="Bact_Beta-galactosidase"/>
</dbReference>
<evidence type="ECO:0000259" key="6">
    <source>
        <dbReference type="Pfam" id="PF16353"/>
    </source>
</evidence>
<organism evidence="7 8">
    <name type="scientific">Streptomyces beijiangensis</name>
    <dbReference type="NCBI Taxonomy" id="163361"/>
    <lineage>
        <taxon>Bacteria</taxon>
        <taxon>Bacillati</taxon>
        <taxon>Actinomycetota</taxon>
        <taxon>Actinomycetes</taxon>
        <taxon>Kitasatosporales</taxon>
        <taxon>Streptomycetaceae</taxon>
        <taxon>Streptomyces</taxon>
    </lineage>
</organism>
<evidence type="ECO:0000259" key="5">
    <source>
        <dbReference type="Pfam" id="PF02836"/>
    </source>
</evidence>
<dbReference type="GO" id="GO:0009341">
    <property type="term" value="C:beta-galactosidase complex"/>
    <property type="evidence" value="ECO:0007669"/>
    <property type="project" value="TreeGrafter"/>
</dbReference>
<dbReference type="PANTHER" id="PTHR46323">
    <property type="entry name" value="BETA-GALACTOSIDASE"/>
    <property type="match status" value="1"/>
</dbReference>
<dbReference type="AlphaFoldDB" id="A0A939JM52"/>
<dbReference type="EMBL" id="JAFLRJ010000683">
    <property type="protein sequence ID" value="MBO0517562.1"/>
    <property type="molecule type" value="Genomic_DNA"/>
</dbReference>
<sequence length="94" mass="10566">EWIDHGITHPTLGYAYGGDFGEELHDSNFVCDGLLFPDRTPSPGLIEYKKVIEPVRITGDGEAGTVRITNLYDFSDLSHLTFEWSYQVDGETIE</sequence>
<dbReference type="InterPro" id="IPR036156">
    <property type="entry name" value="Beta-gal/glucu_dom_sf"/>
</dbReference>
<evidence type="ECO:0000313" key="8">
    <source>
        <dbReference type="Proteomes" id="UP000664167"/>
    </source>
</evidence>
<dbReference type="InterPro" id="IPR013783">
    <property type="entry name" value="Ig-like_fold"/>
</dbReference>
<feature type="non-terminal residue" evidence="7">
    <location>
        <position position="94"/>
    </location>
</feature>
<keyword evidence="8" id="KW-1185">Reference proteome</keyword>
<dbReference type="Pfam" id="PF02836">
    <property type="entry name" value="Glyco_hydro_2_C"/>
    <property type="match status" value="1"/>
</dbReference>
<evidence type="ECO:0000256" key="3">
    <source>
        <dbReference type="ARBA" id="ARBA00022801"/>
    </source>
</evidence>
<dbReference type="InterPro" id="IPR017853">
    <property type="entry name" value="GH"/>
</dbReference>
<proteinExistence type="predicted"/>
<accession>A0A939JM52</accession>
<dbReference type="GO" id="GO:0004565">
    <property type="term" value="F:beta-galactosidase activity"/>
    <property type="evidence" value="ECO:0007669"/>
    <property type="project" value="UniProtKB-EC"/>
</dbReference>
<feature type="domain" description="Beta-galactosidase" evidence="6">
    <location>
        <begin position="66"/>
        <end position="94"/>
    </location>
</feature>
<gene>
    <name evidence="7" type="ORF">J0695_38290</name>
</gene>
<dbReference type="GO" id="GO:0005990">
    <property type="term" value="P:lactose catabolic process"/>
    <property type="evidence" value="ECO:0007669"/>
    <property type="project" value="TreeGrafter"/>
</dbReference>
<dbReference type="InterPro" id="IPR032312">
    <property type="entry name" value="LacZ_4"/>
</dbReference>
<reference evidence="7" key="1">
    <citation type="submission" date="2021-03" db="EMBL/GenBank/DDBJ databases">
        <title>Streptomyces poriferae sp. nov., a novel marine sponge-derived Actinobacteria species with anti-MRSA activity.</title>
        <authorList>
            <person name="Sandoval-Powers M."/>
            <person name="Kralova S."/>
            <person name="Nguyen G.-S."/>
            <person name="Fawwal D."/>
            <person name="Degnes K."/>
            <person name="Klinkenberg G."/>
            <person name="Sletta H."/>
            <person name="Wentzel A."/>
            <person name="Liles M.R."/>
        </authorList>
    </citation>
    <scope>NUCLEOTIDE SEQUENCE</scope>
    <source>
        <strain evidence="7">DSM 41794</strain>
    </source>
</reference>
<evidence type="ECO:0000256" key="4">
    <source>
        <dbReference type="ARBA" id="ARBA00023295"/>
    </source>
</evidence>
<dbReference type="Gene3D" id="3.20.20.80">
    <property type="entry name" value="Glycosidases"/>
    <property type="match status" value="1"/>
</dbReference>
<dbReference type="EC" id="3.2.1.23" evidence="2"/>
<dbReference type="Gene3D" id="2.60.40.10">
    <property type="entry name" value="Immunoglobulins"/>
    <property type="match status" value="1"/>
</dbReference>
<keyword evidence="4" id="KW-0326">Glycosidase</keyword>
<comment type="caution">
    <text evidence="7">The sequence shown here is derived from an EMBL/GenBank/DDBJ whole genome shotgun (WGS) entry which is preliminary data.</text>
</comment>
<dbReference type="PANTHER" id="PTHR46323:SF2">
    <property type="entry name" value="BETA-GALACTOSIDASE"/>
    <property type="match status" value="1"/>
</dbReference>
<evidence type="ECO:0000256" key="1">
    <source>
        <dbReference type="ARBA" id="ARBA00001412"/>
    </source>
</evidence>
<evidence type="ECO:0000313" key="7">
    <source>
        <dbReference type="EMBL" id="MBO0517562.1"/>
    </source>
</evidence>
<protein>
    <recommendedName>
        <fullName evidence="2">beta-galactosidase</fullName>
        <ecNumber evidence="2">3.2.1.23</ecNumber>
    </recommendedName>
</protein>
<name>A0A939JM52_9ACTN</name>
<dbReference type="InterPro" id="IPR006103">
    <property type="entry name" value="Glyco_hydro_2_cat"/>
</dbReference>
<dbReference type="SUPFAM" id="SSF51445">
    <property type="entry name" value="(Trans)glycosidases"/>
    <property type="match status" value="1"/>
</dbReference>
<evidence type="ECO:0000256" key="2">
    <source>
        <dbReference type="ARBA" id="ARBA00012756"/>
    </source>
</evidence>
<feature type="non-terminal residue" evidence="7">
    <location>
        <position position="1"/>
    </location>
</feature>
<dbReference type="Pfam" id="PF16353">
    <property type="entry name" value="LacZ_4"/>
    <property type="match status" value="1"/>
</dbReference>
<dbReference type="Proteomes" id="UP000664167">
    <property type="component" value="Unassembled WGS sequence"/>
</dbReference>
<dbReference type="SUPFAM" id="SSF49303">
    <property type="entry name" value="beta-Galactosidase/glucuronidase domain"/>
    <property type="match status" value="1"/>
</dbReference>
<keyword evidence="3" id="KW-0378">Hydrolase</keyword>
<feature type="domain" description="Glycoside hydrolase family 2 catalytic" evidence="5">
    <location>
        <begin position="13"/>
        <end position="57"/>
    </location>
</feature>